<dbReference type="Proteomes" id="UP000283509">
    <property type="component" value="Unassembled WGS sequence"/>
</dbReference>
<evidence type="ECO:0000313" key="2">
    <source>
        <dbReference type="EMBL" id="ROT70356.1"/>
    </source>
</evidence>
<dbReference type="EMBL" id="QCYY01002438">
    <property type="protein sequence ID" value="ROT70356.1"/>
    <property type="molecule type" value="Genomic_DNA"/>
</dbReference>
<comment type="caution">
    <text evidence="2">The sequence shown here is derived from an EMBL/GenBank/DDBJ whole genome shotgun (WGS) entry which is preliminary data.</text>
</comment>
<dbReference type="AlphaFoldDB" id="A0A3R7M1J9"/>
<evidence type="ECO:0000256" key="1">
    <source>
        <dbReference type="SAM" id="MobiDB-lite"/>
    </source>
</evidence>
<sequence>MPMIFKPECPTPKCPHDCPPAQTSCSNRVFLQTTCYLKAIFVLQSTSVLSRFPAAKCSISRIDPYKQVSFTECFLQEQVSSATDCPAVQVSLQPNCSAMTKVFLSRLSTTKCLNPSVSCQTSVLAVVLQNKWIPSSRLFCSQLSSSTDQAGHTQPSVLNKPNRSVLTSFKCPSIRVLLQPVSAQHRVSCSLVSYSRVSEAKCLKPSYGSPVSLSWQPRCLSSQVSSADCSGSLTKCRIRADCPAAKCLQPSVLQTKCLQNRVSCRQVPQSDCPGQTRCPQRESPASQVSSRPSLAAGQVSYSKCLRLIALAREPSSSQGSMGPARPKCPSADCALARQAKCPQPIVLQTSVLPTCPADRSVRSQPILSGQQAVFSRLLWQPSVLIDDSSLAAKVSSSAARAVGCRQRGAPVGLADWSWQTKCSSEWRPIVLAASVLMPIVLAANVVFNRVSARQVGRLEPIVLAEQLSRPDCLAAKCACSRLFLAAKCPRADCPTAEVVVQTECRQLSVLIRSFLQPSVLSRVSCSQVSSAESPEAKCPQPSLLQPSPSVLSRVYRSQVSSADCPVSRSLKQVSSAESPAAKCPQPIVLQPSASSESLHASVLKPIVAGQCPSRLVRTQVLSRVSCSQCRSAESPASRVSKPSLPEAKCCSAESPAAKCPQRVSEAKCPQPSLLGSQCLKPSLLQSVLRPSPAAKCPQPISFSSCPQPVFPAAKCPQPLSCRPSCPQARVSWQPSVARGRVSWGAADRGILQPSPPEAKVSLKPSPPADKCLQAESPCHAEPSLLTANMPSLLQAKCPQPSLLQVSSAESTAAKCLSPAAKCPQPIVLQPSVLSRVVLSRVSQPSVLSRVSCTPVSCSQVVLSRVSWPKCQPSLLQVLPSPGHCPREPAKCPQPSPVSSAESPVSSSRSLLQPSSAESLKPISAESPAANRVSSAESPEAKCPQPSLLQPSVLSRVSCSQVSSAESPVVSSAAAKCPQPSLLQPSVLSRVSCSRVLVSCRLFLQVLQPSVSAESSCSRVSSSLRSPCSKWSESSADECPLSQLQVSSAESPAAKCPRRVLLQSGPQPSLAAKLSSPVNAADSPVNVGVSEKSSPCLITFCM</sequence>
<gene>
    <name evidence="2" type="ORF">C7M84_011364</name>
</gene>
<protein>
    <submittedName>
        <fullName evidence="2">Uncharacterized protein</fullName>
    </submittedName>
</protein>
<feature type="region of interest" description="Disordered" evidence="1">
    <location>
        <begin position="747"/>
        <end position="766"/>
    </location>
</feature>
<reference evidence="2 3" key="2">
    <citation type="submission" date="2019-01" db="EMBL/GenBank/DDBJ databases">
        <title>The decoding of complex shrimp genome reveals the adaptation for benthos swimmer, frequently molting mechanism and breeding impact on genome.</title>
        <authorList>
            <person name="Sun Y."/>
            <person name="Gao Y."/>
            <person name="Yu Y."/>
        </authorList>
    </citation>
    <scope>NUCLEOTIDE SEQUENCE [LARGE SCALE GENOMIC DNA]</scope>
    <source>
        <tissue evidence="2">Muscle</tissue>
    </source>
</reference>
<feature type="region of interest" description="Disordered" evidence="1">
    <location>
        <begin position="885"/>
        <end position="946"/>
    </location>
</feature>
<feature type="compositionally biased region" description="Low complexity" evidence="1">
    <location>
        <begin position="896"/>
        <end position="918"/>
    </location>
</feature>
<reference evidence="2 3" key="1">
    <citation type="submission" date="2018-04" db="EMBL/GenBank/DDBJ databases">
        <authorList>
            <person name="Zhang X."/>
            <person name="Yuan J."/>
            <person name="Li F."/>
            <person name="Xiang J."/>
        </authorList>
    </citation>
    <scope>NUCLEOTIDE SEQUENCE [LARGE SCALE GENOMIC DNA]</scope>
    <source>
        <tissue evidence="2">Muscle</tissue>
    </source>
</reference>
<evidence type="ECO:0000313" key="3">
    <source>
        <dbReference type="Proteomes" id="UP000283509"/>
    </source>
</evidence>
<organism evidence="2 3">
    <name type="scientific">Penaeus vannamei</name>
    <name type="common">Whiteleg shrimp</name>
    <name type="synonym">Litopenaeus vannamei</name>
    <dbReference type="NCBI Taxonomy" id="6689"/>
    <lineage>
        <taxon>Eukaryota</taxon>
        <taxon>Metazoa</taxon>
        <taxon>Ecdysozoa</taxon>
        <taxon>Arthropoda</taxon>
        <taxon>Crustacea</taxon>
        <taxon>Multicrustacea</taxon>
        <taxon>Malacostraca</taxon>
        <taxon>Eumalacostraca</taxon>
        <taxon>Eucarida</taxon>
        <taxon>Decapoda</taxon>
        <taxon>Dendrobranchiata</taxon>
        <taxon>Penaeoidea</taxon>
        <taxon>Penaeidae</taxon>
        <taxon>Penaeus</taxon>
    </lineage>
</organism>
<proteinExistence type="predicted"/>
<name>A0A3R7M1J9_PENVA</name>
<accession>A0A3R7M1J9</accession>
<feature type="region of interest" description="Disordered" evidence="1">
    <location>
        <begin position="268"/>
        <end position="290"/>
    </location>
</feature>
<keyword evidence="3" id="KW-1185">Reference proteome</keyword>